<dbReference type="VEuPathDB" id="FungiDB:YALI1_F11827g"/>
<comment type="cofactor">
    <cofactor evidence="1 7 8">
        <name>pyridoxal 5'-phosphate</name>
        <dbReference type="ChEBI" id="CHEBI:597326"/>
    </cofactor>
</comment>
<keyword evidence="4 7" id="KW-0663">Pyridoxal phosphate</keyword>
<evidence type="ECO:0000256" key="1">
    <source>
        <dbReference type="ARBA" id="ARBA00001933"/>
    </source>
</evidence>
<evidence type="ECO:0000256" key="4">
    <source>
        <dbReference type="ARBA" id="ARBA00022898"/>
    </source>
</evidence>
<dbReference type="EMBL" id="CP017558">
    <property type="protein sequence ID" value="AOW06851.1"/>
    <property type="molecule type" value="Genomic_DNA"/>
</dbReference>
<dbReference type="eggNOG" id="KOG1383">
    <property type="taxonomic scope" value="Eukaryota"/>
</dbReference>
<evidence type="ECO:0000313" key="11">
    <source>
        <dbReference type="Proteomes" id="UP000182444"/>
    </source>
</evidence>
<dbReference type="GeneID" id="2908500"/>
<gene>
    <name evidence="10" type="ORF">YALI1_F11827g</name>
</gene>
<dbReference type="AlphaFoldDB" id="A0A1H6Q0C6"/>
<dbReference type="Gene3D" id="3.40.640.10">
    <property type="entry name" value="Type I PLP-dependent aspartate aminotransferase-like (Major domain)"/>
    <property type="match status" value="1"/>
</dbReference>
<dbReference type="NCBIfam" id="TIGR01788">
    <property type="entry name" value="Glu-decarb-GAD"/>
    <property type="match status" value="1"/>
</dbReference>
<dbReference type="FunFam" id="3.40.640.10:FF:000017">
    <property type="entry name" value="Glutamate decarboxylase"/>
    <property type="match status" value="1"/>
</dbReference>
<dbReference type="GO" id="GO:0006538">
    <property type="term" value="P:L-glutamate catabolic process"/>
    <property type="evidence" value="ECO:0007669"/>
    <property type="project" value="EnsemblFungi"/>
</dbReference>
<dbReference type="FunFam" id="4.10.280.50:FF:000001">
    <property type="entry name" value="Glutamate decarboxylase"/>
    <property type="match status" value="1"/>
</dbReference>
<comment type="catalytic activity">
    <reaction evidence="6 9">
        <text>L-glutamate + H(+) = 4-aminobutanoate + CO2</text>
        <dbReference type="Rhea" id="RHEA:17785"/>
        <dbReference type="ChEBI" id="CHEBI:15378"/>
        <dbReference type="ChEBI" id="CHEBI:16526"/>
        <dbReference type="ChEBI" id="CHEBI:29985"/>
        <dbReference type="ChEBI" id="CHEBI:59888"/>
        <dbReference type="EC" id="4.1.1.15"/>
    </reaction>
</comment>
<feature type="modified residue" description="N6-(pyridoxal phosphate)lysine" evidence="7">
    <location>
        <position position="297"/>
    </location>
</feature>
<dbReference type="GO" id="GO:0030170">
    <property type="term" value="F:pyridoxal phosphate binding"/>
    <property type="evidence" value="ECO:0007669"/>
    <property type="project" value="InterPro"/>
</dbReference>
<evidence type="ECO:0000256" key="6">
    <source>
        <dbReference type="ARBA" id="ARBA00048868"/>
    </source>
</evidence>
<dbReference type="PANTHER" id="PTHR43321">
    <property type="entry name" value="GLUTAMATE DECARBOXYLASE"/>
    <property type="match status" value="1"/>
</dbReference>
<name>A0A1H6Q0C6_YARLL</name>
<dbReference type="OMA" id="KNIMQNC"/>
<dbReference type="GO" id="GO:0004351">
    <property type="term" value="F:glutamate decarboxylase activity"/>
    <property type="evidence" value="ECO:0007669"/>
    <property type="project" value="UniProtKB-EC"/>
</dbReference>
<dbReference type="RefSeq" id="XP_505160.1">
    <property type="nucleotide sequence ID" value="XM_505160.3"/>
</dbReference>
<dbReference type="InterPro" id="IPR002129">
    <property type="entry name" value="PyrdxlP-dep_de-COase"/>
</dbReference>
<dbReference type="InterPro" id="IPR015421">
    <property type="entry name" value="PyrdxlP-dep_Trfase_major"/>
</dbReference>
<dbReference type="Proteomes" id="UP000182444">
    <property type="component" value="Chromosome 1F"/>
</dbReference>
<dbReference type="PANTHER" id="PTHR43321:SF3">
    <property type="entry name" value="GLUTAMATE DECARBOXYLASE"/>
    <property type="match status" value="1"/>
</dbReference>
<evidence type="ECO:0000256" key="9">
    <source>
        <dbReference type="RuleBase" id="RU361171"/>
    </source>
</evidence>
<dbReference type="InterPro" id="IPR015424">
    <property type="entry name" value="PyrdxlP-dep_Trfase"/>
</dbReference>
<dbReference type="SUPFAM" id="SSF53383">
    <property type="entry name" value="PLP-dependent transferases"/>
    <property type="match status" value="1"/>
</dbReference>
<dbReference type="GO" id="GO:0034599">
    <property type="term" value="P:cellular response to oxidative stress"/>
    <property type="evidence" value="ECO:0007669"/>
    <property type="project" value="EnsemblFungi"/>
</dbReference>
<dbReference type="Pfam" id="PF00282">
    <property type="entry name" value="Pyridoxal_deC"/>
    <property type="match status" value="1"/>
</dbReference>
<dbReference type="VEuPathDB" id="FungiDB:YALI0_F08415g"/>
<dbReference type="GO" id="GO:0005829">
    <property type="term" value="C:cytosol"/>
    <property type="evidence" value="ECO:0007669"/>
    <property type="project" value="TreeGrafter"/>
</dbReference>
<dbReference type="Gene3D" id="3.90.1150.160">
    <property type="match status" value="1"/>
</dbReference>
<sequence length="544" mass="61021">MVLSEHVNADKLLSNLTGKGDEHAIRALIASHTLRDPYSSKYNSQEPIPKFRIPEEGCEEKQAYQLIKDDLDLDGKPNLNLASFVNTYISDRAEKLAVENLTKNLADADEYPALMTVHARCVSILGHLWNNTDHEKAIGTATTGSSEAIHLGGLAMKKRWQEKRRAAGKSTEKPNILMAANAQVALEKFARYFDVEDRIIPVREASKHCLDLSKIKENLDENTIGIFVIMGSTYTGHYEDVQGVAKILDEYEKETGHSIDIHVDGASGAMVAPFLYPDLEWDFRVPRVKSINTSGHKFGLTTAGLGWILWRDAKYLPKELIFELHYLGGKEESYTLNFSRPGFPVLHQYYNFLHLGFDGYKQLHASSMANARLLSVFLEATGHYTCVSEIHLPANGSKPKDVKHVATADPLQYMAGLPVVAFRFSDSFRKAHPEVPQAAVSTLLRVKGYIIPNYELPPSEQKTEILRVVVRQSMSIDLLDRLMEDISAITNVLLEAVEDVKKLRAEGDHDPQLIHKYVLTLVTGKPVEEREEDWEGHSTFRAAC</sequence>
<proteinExistence type="inferred from homology"/>
<accession>A0A1H6Q0C6</accession>
<dbReference type="KEGG" id="yli:2908500"/>
<dbReference type="InterPro" id="IPR010107">
    <property type="entry name" value="Glutamate_decarboxylase"/>
</dbReference>
<keyword evidence="9" id="KW-0210">Decarboxylase</keyword>
<evidence type="ECO:0000313" key="10">
    <source>
        <dbReference type="EMBL" id="AOW06851.1"/>
    </source>
</evidence>
<dbReference type="OrthoDB" id="5152799at2759"/>
<reference evidence="10 11" key="1">
    <citation type="journal article" date="2016" name="PLoS ONE">
        <title>Sequence Assembly of Yarrowia lipolytica Strain W29/CLIB89 Shows Transposable Element Diversity.</title>
        <authorList>
            <person name="Magnan C."/>
            <person name="Yu J."/>
            <person name="Chang I."/>
            <person name="Jahn E."/>
            <person name="Kanomata Y."/>
            <person name="Wu J."/>
            <person name="Zeller M."/>
            <person name="Oakes M."/>
            <person name="Baldi P."/>
            <person name="Sandmeyer S."/>
        </authorList>
    </citation>
    <scope>NUCLEOTIDE SEQUENCE [LARGE SCALE GENOMIC DNA]</scope>
    <source>
        <strain evidence="11">CLIB89(W29)</strain>
    </source>
</reference>
<evidence type="ECO:0000256" key="7">
    <source>
        <dbReference type="PIRSR" id="PIRSR602129-50"/>
    </source>
</evidence>
<dbReference type="EC" id="4.1.1.15" evidence="3 9"/>
<organism evidence="10 11">
    <name type="scientific">Yarrowia lipolytica</name>
    <name type="common">Candida lipolytica</name>
    <dbReference type="NCBI Taxonomy" id="4952"/>
    <lineage>
        <taxon>Eukaryota</taxon>
        <taxon>Fungi</taxon>
        <taxon>Dikarya</taxon>
        <taxon>Ascomycota</taxon>
        <taxon>Saccharomycotina</taxon>
        <taxon>Dipodascomycetes</taxon>
        <taxon>Dipodascales</taxon>
        <taxon>Dipodascales incertae sedis</taxon>
        <taxon>Yarrowia</taxon>
    </lineage>
</organism>
<comment type="similarity">
    <text evidence="2 8">Belongs to the group II decarboxylase family.</text>
</comment>
<evidence type="ECO:0000256" key="3">
    <source>
        <dbReference type="ARBA" id="ARBA00012421"/>
    </source>
</evidence>
<dbReference type="Gene3D" id="4.10.280.50">
    <property type="match status" value="1"/>
</dbReference>
<keyword evidence="5 8" id="KW-0456">Lyase</keyword>
<protein>
    <recommendedName>
        <fullName evidence="3 9">Glutamate decarboxylase</fullName>
        <ecNumber evidence="3 9">4.1.1.15</ecNumber>
    </recommendedName>
</protein>
<evidence type="ECO:0000256" key="2">
    <source>
        <dbReference type="ARBA" id="ARBA00009533"/>
    </source>
</evidence>
<evidence type="ECO:0000256" key="5">
    <source>
        <dbReference type="ARBA" id="ARBA00023239"/>
    </source>
</evidence>
<evidence type="ECO:0000256" key="8">
    <source>
        <dbReference type="RuleBase" id="RU000382"/>
    </source>
</evidence>